<evidence type="ECO:0000313" key="1">
    <source>
        <dbReference type="EMBL" id="GAA0144136.1"/>
    </source>
</evidence>
<organism evidence="1 2">
    <name type="scientific">Lithospermum erythrorhizon</name>
    <name type="common">Purple gromwell</name>
    <name type="synonym">Lithospermum officinale var. erythrorhizon</name>
    <dbReference type="NCBI Taxonomy" id="34254"/>
    <lineage>
        <taxon>Eukaryota</taxon>
        <taxon>Viridiplantae</taxon>
        <taxon>Streptophyta</taxon>
        <taxon>Embryophyta</taxon>
        <taxon>Tracheophyta</taxon>
        <taxon>Spermatophyta</taxon>
        <taxon>Magnoliopsida</taxon>
        <taxon>eudicotyledons</taxon>
        <taxon>Gunneridae</taxon>
        <taxon>Pentapetalae</taxon>
        <taxon>asterids</taxon>
        <taxon>lamiids</taxon>
        <taxon>Boraginales</taxon>
        <taxon>Boraginaceae</taxon>
        <taxon>Boraginoideae</taxon>
        <taxon>Lithospermeae</taxon>
        <taxon>Lithospermum</taxon>
    </lineage>
</organism>
<dbReference type="Proteomes" id="UP001454036">
    <property type="component" value="Unassembled WGS sequence"/>
</dbReference>
<dbReference type="PANTHER" id="PTHR47712">
    <property type="entry name" value="OS09G0555300 PROTEIN"/>
    <property type="match status" value="1"/>
</dbReference>
<dbReference type="PANTHER" id="PTHR47712:SF1">
    <property type="entry name" value="OS09G0555300 PROTEIN"/>
    <property type="match status" value="1"/>
</dbReference>
<comment type="caution">
    <text evidence="1">The sequence shown here is derived from an EMBL/GenBank/DDBJ whole genome shotgun (WGS) entry which is preliminary data.</text>
</comment>
<dbReference type="GO" id="GO:0019005">
    <property type="term" value="C:SCF ubiquitin ligase complex"/>
    <property type="evidence" value="ECO:0007669"/>
    <property type="project" value="TreeGrafter"/>
</dbReference>
<dbReference type="AlphaFoldDB" id="A0AAV3NYG7"/>
<accession>A0AAV3NYG7</accession>
<proteinExistence type="predicted"/>
<reference evidence="1 2" key="1">
    <citation type="submission" date="2024-01" db="EMBL/GenBank/DDBJ databases">
        <title>The complete chloroplast genome sequence of Lithospermum erythrorhizon: insights into the phylogenetic relationship among Boraginaceae species and the maternal lineages of purple gromwells.</title>
        <authorList>
            <person name="Okada T."/>
            <person name="Watanabe K."/>
        </authorList>
    </citation>
    <scope>NUCLEOTIDE SEQUENCE [LARGE SCALE GENOMIC DNA]</scope>
</reference>
<gene>
    <name evidence="1" type="ORF">LIER_35878</name>
</gene>
<evidence type="ECO:0000313" key="2">
    <source>
        <dbReference type="Proteomes" id="UP001454036"/>
    </source>
</evidence>
<keyword evidence="2" id="KW-1185">Reference proteome</keyword>
<name>A0AAV3NYG7_LITER</name>
<dbReference type="EMBL" id="BAABME010016033">
    <property type="protein sequence ID" value="GAA0144136.1"/>
    <property type="molecule type" value="Genomic_DNA"/>
</dbReference>
<sequence>MDVGLPDDILEMCFEVLGPRASIFVLLNYMILKLTNGWKSPYDTHTFAAYIIERDYWVVIPMSTFPPKVPYYCPELIACGSRLFKQLLSSEAVGKLWELDVVSLAWNEVPTHPDAPVDWICC</sequence>
<protein>
    <submittedName>
        <fullName evidence="1">Uncharacterized protein</fullName>
    </submittedName>
</protein>